<dbReference type="InterPro" id="IPR036866">
    <property type="entry name" value="RibonucZ/Hydroxyglut_hydro"/>
</dbReference>
<dbReference type="GO" id="GO:0005737">
    <property type="term" value="C:cytoplasm"/>
    <property type="evidence" value="ECO:0007669"/>
    <property type="project" value="TreeGrafter"/>
</dbReference>
<accession>A0A2U3B6Y6</accession>
<dbReference type="PIRSF" id="PIRSF038896">
    <property type="entry name" value="NAPE-PLD"/>
    <property type="match status" value="1"/>
</dbReference>
<evidence type="ECO:0000313" key="3">
    <source>
        <dbReference type="Proteomes" id="UP000245362"/>
    </source>
</evidence>
<feature type="domain" description="Metallo-beta-lactamase" evidence="1">
    <location>
        <begin position="121"/>
        <end position="322"/>
    </location>
</feature>
<dbReference type="OrthoDB" id="9805728at2"/>
<dbReference type="PANTHER" id="PTHR15032">
    <property type="entry name" value="N-ACYL-PHOSPHATIDYLETHANOLAMINE-HYDROLYZING PHOSPHOLIPASE D"/>
    <property type="match status" value="1"/>
</dbReference>
<name>A0A2U3B6Y6_9VIBR</name>
<protein>
    <submittedName>
        <fullName evidence="2">MBL fold metallo-hydrolase</fullName>
    </submittedName>
</protein>
<organism evidence="2 3">
    <name type="scientific">Vibrio albus</name>
    <dbReference type="NCBI Taxonomy" id="2200953"/>
    <lineage>
        <taxon>Bacteria</taxon>
        <taxon>Pseudomonadati</taxon>
        <taxon>Pseudomonadota</taxon>
        <taxon>Gammaproteobacteria</taxon>
        <taxon>Vibrionales</taxon>
        <taxon>Vibrionaceae</taxon>
        <taxon>Vibrio</taxon>
    </lineage>
</organism>
<comment type="caution">
    <text evidence="2">The sequence shown here is derived from an EMBL/GenBank/DDBJ whole genome shotgun (WGS) entry which is preliminary data.</text>
</comment>
<proteinExistence type="predicted"/>
<dbReference type="InterPro" id="IPR001279">
    <property type="entry name" value="Metallo-B-lactamas"/>
</dbReference>
<dbReference type="Gene3D" id="3.60.15.10">
    <property type="entry name" value="Ribonuclease Z/Hydroxyacylglutathione hydrolase-like"/>
    <property type="match status" value="1"/>
</dbReference>
<gene>
    <name evidence="2" type="ORF">DI392_14150</name>
</gene>
<dbReference type="AlphaFoldDB" id="A0A2U3B6Y6"/>
<evidence type="ECO:0000313" key="2">
    <source>
        <dbReference type="EMBL" id="PWI32563.1"/>
    </source>
</evidence>
<dbReference type="Proteomes" id="UP000245362">
    <property type="component" value="Unassembled WGS sequence"/>
</dbReference>
<dbReference type="InterPro" id="IPR024884">
    <property type="entry name" value="NAPE-PLD"/>
</dbReference>
<dbReference type="RefSeq" id="WP_109320349.1">
    <property type="nucleotide sequence ID" value="NZ_QFWT01000008.1"/>
</dbReference>
<reference evidence="2 3" key="1">
    <citation type="submission" date="2018-05" db="EMBL/GenBank/DDBJ databases">
        <title>Vibrio limimaris sp. nov., isolated from marine sediment.</title>
        <authorList>
            <person name="Li C.-M."/>
        </authorList>
    </citation>
    <scope>NUCLEOTIDE SEQUENCE [LARGE SCALE GENOMIC DNA]</scope>
    <source>
        <strain evidence="2 3">E4404</strain>
    </source>
</reference>
<dbReference type="SUPFAM" id="SSF56281">
    <property type="entry name" value="Metallo-hydrolase/oxidoreductase"/>
    <property type="match status" value="1"/>
</dbReference>
<keyword evidence="3" id="KW-1185">Reference proteome</keyword>
<dbReference type="EMBL" id="QFWT01000008">
    <property type="protein sequence ID" value="PWI32563.1"/>
    <property type="molecule type" value="Genomic_DNA"/>
</dbReference>
<dbReference type="PANTHER" id="PTHR15032:SF4">
    <property type="entry name" value="N-ACYL-PHOSPHATIDYLETHANOLAMINE-HYDROLYZING PHOSPHOLIPASE D"/>
    <property type="match status" value="1"/>
</dbReference>
<dbReference type="GO" id="GO:0008270">
    <property type="term" value="F:zinc ion binding"/>
    <property type="evidence" value="ECO:0007669"/>
    <property type="project" value="InterPro"/>
</dbReference>
<dbReference type="Pfam" id="PF12706">
    <property type="entry name" value="Lactamase_B_2"/>
    <property type="match status" value="1"/>
</dbReference>
<evidence type="ECO:0000259" key="1">
    <source>
        <dbReference type="Pfam" id="PF12706"/>
    </source>
</evidence>
<sequence length="401" mass="45926">MNTGVVKASMFSVLGFLGVAKYFRQVEKAELNASEKQRQVRIKASPQFQRGKVIGRMPYTPYQESKLYLNIISFLNRSRLKPQASLPYVKADIKALNKRSQSLRVTWLGHSSLFMEMNDARILIDPVFEFAAPLIARSWFSRNVNSPVTKEALPLPDVIVISHDHYDHLEKSTIKYFADKPVCFFVPLGVGKHLENWGVHPEKIQEFDWWESAVVHGIEITATPANHNSGRTGFDNDKTLWCSWAFRSEQGRVFFSGDSAYDDHFQAIRKRLGRFDLAFMEVAANVKNGSGYPVENCGHMQARHTMQAFQDLGAETLFPVHWSTFELFTHQWDEPMNDLIEEAEASGARVVTPMVGEVCYPKRRQEISFWWRKIEGASERKASAPVTESTYSHQETFIYSD</sequence>
<dbReference type="GO" id="GO:0070290">
    <property type="term" value="F:N-acylphosphatidylethanolamine-specific phospholipase D activity"/>
    <property type="evidence" value="ECO:0007669"/>
    <property type="project" value="InterPro"/>
</dbReference>
<keyword evidence="2" id="KW-0378">Hydrolase</keyword>